<evidence type="ECO:0000256" key="5">
    <source>
        <dbReference type="ARBA" id="ARBA00022737"/>
    </source>
</evidence>
<keyword evidence="6" id="KW-1133">Transmembrane helix</keyword>
<evidence type="ECO:0000256" key="3">
    <source>
        <dbReference type="ARBA" id="ARBA00022448"/>
    </source>
</evidence>
<dbReference type="Gene3D" id="1.50.40.10">
    <property type="entry name" value="Mitochondrial carrier domain"/>
    <property type="match status" value="1"/>
</dbReference>
<dbReference type="OrthoDB" id="193856at2759"/>
<dbReference type="PANTHER" id="PTHR45624">
    <property type="entry name" value="MITOCHONDRIAL BASIC AMINO ACIDS TRANSPORTER-RELATED"/>
    <property type="match status" value="1"/>
</dbReference>
<evidence type="ECO:0000256" key="6">
    <source>
        <dbReference type="ARBA" id="ARBA00022989"/>
    </source>
</evidence>
<keyword evidence="3 10" id="KW-0813">Transport</keyword>
<organism evidence="11 12">
    <name type="scientific">Oesophagostomum dentatum</name>
    <name type="common">Nodular worm</name>
    <dbReference type="NCBI Taxonomy" id="61180"/>
    <lineage>
        <taxon>Eukaryota</taxon>
        <taxon>Metazoa</taxon>
        <taxon>Ecdysozoa</taxon>
        <taxon>Nematoda</taxon>
        <taxon>Chromadorea</taxon>
        <taxon>Rhabditida</taxon>
        <taxon>Rhabditina</taxon>
        <taxon>Rhabditomorpha</taxon>
        <taxon>Strongyloidea</taxon>
        <taxon>Strongylidae</taxon>
        <taxon>Oesophagostomum</taxon>
    </lineage>
</organism>
<keyword evidence="4 9" id="KW-0812">Transmembrane</keyword>
<evidence type="ECO:0000256" key="2">
    <source>
        <dbReference type="ARBA" id="ARBA00006375"/>
    </source>
</evidence>
<evidence type="ECO:0000256" key="7">
    <source>
        <dbReference type="ARBA" id="ARBA00023128"/>
    </source>
</evidence>
<dbReference type="GO" id="GO:0022857">
    <property type="term" value="F:transmembrane transporter activity"/>
    <property type="evidence" value="ECO:0007669"/>
    <property type="project" value="TreeGrafter"/>
</dbReference>
<gene>
    <name evidence="11" type="ORF">OESDEN_20434</name>
</gene>
<feature type="repeat" description="Solcar" evidence="9">
    <location>
        <begin position="2"/>
        <end position="94"/>
    </location>
</feature>
<keyword evidence="12" id="KW-1185">Reference proteome</keyword>
<keyword evidence="8 9" id="KW-0472">Membrane</keyword>
<evidence type="ECO:0000256" key="1">
    <source>
        <dbReference type="ARBA" id="ARBA00004225"/>
    </source>
</evidence>
<proteinExistence type="inferred from homology"/>
<evidence type="ECO:0000256" key="10">
    <source>
        <dbReference type="RuleBase" id="RU000488"/>
    </source>
</evidence>
<keyword evidence="7" id="KW-0496">Mitochondrion</keyword>
<name>A0A0B1S9J2_OESDE</name>
<keyword evidence="5" id="KW-0677">Repeat</keyword>
<accession>A0A0B1S9J2</accession>
<dbReference type="AlphaFoldDB" id="A0A0B1S9J2"/>
<dbReference type="InterPro" id="IPR050567">
    <property type="entry name" value="Mitochondrial_Carrier"/>
</dbReference>
<evidence type="ECO:0000313" key="12">
    <source>
        <dbReference type="Proteomes" id="UP000053660"/>
    </source>
</evidence>
<dbReference type="InterPro" id="IPR023395">
    <property type="entry name" value="MCP_dom_sf"/>
</dbReference>
<dbReference type="EMBL" id="KN602692">
    <property type="protein sequence ID" value="KHJ79905.1"/>
    <property type="molecule type" value="Genomic_DNA"/>
</dbReference>
<protein>
    <recommendedName>
        <fullName evidence="13">Mitochondrial carrier protein</fullName>
    </recommendedName>
</protein>
<dbReference type="Pfam" id="PF00153">
    <property type="entry name" value="Mito_carr"/>
    <property type="match status" value="2"/>
</dbReference>
<dbReference type="InterPro" id="IPR018108">
    <property type="entry name" value="MCP_transmembrane"/>
</dbReference>
<dbReference type="GO" id="GO:0031966">
    <property type="term" value="C:mitochondrial membrane"/>
    <property type="evidence" value="ECO:0007669"/>
    <property type="project" value="UniProtKB-SubCell"/>
</dbReference>
<evidence type="ECO:0000313" key="11">
    <source>
        <dbReference type="EMBL" id="KHJ79905.1"/>
    </source>
</evidence>
<sequence>MFQILIASMCGTMVQVIPVIPVELLKTRLQVQRENVSRSTAHSSKLYSGPMECATRIVQSEGVKGLFKGGKVIFMRDSIGYLFYIPVYELILRFMRTRKVNDTGAQLLAGGCAGVSGWLSVCPLEVVKNRIQAENSARNMWVLEPSKDRDPGRQAHLAT</sequence>
<reference evidence="11 12" key="1">
    <citation type="submission" date="2014-03" db="EMBL/GenBank/DDBJ databases">
        <title>Draft genome of the hookworm Oesophagostomum dentatum.</title>
        <authorList>
            <person name="Mitreva M."/>
        </authorList>
    </citation>
    <scope>NUCLEOTIDE SEQUENCE [LARGE SCALE GENOMIC DNA]</scope>
    <source>
        <strain evidence="11 12">OD-Hann</strain>
    </source>
</reference>
<comment type="subcellular location">
    <subcellularLocation>
        <location evidence="1">Mitochondrion membrane</location>
        <topology evidence="1">Multi-pass membrane protein</topology>
    </subcellularLocation>
</comment>
<dbReference type="Proteomes" id="UP000053660">
    <property type="component" value="Unassembled WGS sequence"/>
</dbReference>
<comment type="similarity">
    <text evidence="2 10">Belongs to the mitochondrial carrier (TC 2.A.29) family.</text>
</comment>
<evidence type="ECO:0000256" key="4">
    <source>
        <dbReference type="ARBA" id="ARBA00022692"/>
    </source>
</evidence>
<evidence type="ECO:0000256" key="8">
    <source>
        <dbReference type="ARBA" id="ARBA00023136"/>
    </source>
</evidence>
<dbReference type="PROSITE" id="PS50920">
    <property type="entry name" value="SOLCAR"/>
    <property type="match status" value="1"/>
</dbReference>
<evidence type="ECO:0000256" key="9">
    <source>
        <dbReference type="PROSITE-ProRule" id="PRU00282"/>
    </source>
</evidence>
<evidence type="ECO:0008006" key="13">
    <source>
        <dbReference type="Google" id="ProtNLM"/>
    </source>
</evidence>
<dbReference type="PANTHER" id="PTHR45624:SF10">
    <property type="entry name" value="SLC (SOLUTE CARRIER) HOMOLOG"/>
    <property type="match status" value="1"/>
</dbReference>
<dbReference type="SUPFAM" id="SSF103506">
    <property type="entry name" value="Mitochondrial carrier"/>
    <property type="match status" value="1"/>
</dbReference>